<evidence type="ECO:0000313" key="8">
    <source>
        <dbReference type="EMBL" id="GGU01630.1"/>
    </source>
</evidence>
<dbReference type="InterPro" id="IPR052730">
    <property type="entry name" value="Sugar_ABC_transporter"/>
</dbReference>
<keyword evidence="4 5" id="KW-0472">Membrane</keyword>
<dbReference type="EMBL" id="BMQS01000020">
    <property type="protein sequence ID" value="GGU01630.1"/>
    <property type="molecule type" value="Genomic_DNA"/>
</dbReference>
<accession>A0A348B5Y9</accession>
<dbReference type="Gene3D" id="1.10.3720.10">
    <property type="entry name" value="MetI-like"/>
    <property type="match status" value="1"/>
</dbReference>
<dbReference type="InterPro" id="IPR035906">
    <property type="entry name" value="MetI-like_sf"/>
</dbReference>
<dbReference type="PROSITE" id="PS50928">
    <property type="entry name" value="ABC_TM1"/>
    <property type="match status" value="1"/>
</dbReference>
<reference evidence="8" key="1">
    <citation type="journal article" date="2014" name="Int. J. Syst. Evol. Microbiol.">
        <title>Complete genome sequence of Corynebacterium casei LMG S-19264T (=DSM 44701T), isolated from a smear-ripened cheese.</title>
        <authorList>
            <consortium name="US DOE Joint Genome Institute (JGI-PGF)"/>
            <person name="Walter F."/>
            <person name="Albersmeier A."/>
            <person name="Kalinowski J."/>
            <person name="Ruckert C."/>
        </authorList>
    </citation>
    <scope>NUCLEOTIDE SEQUENCE</scope>
    <source>
        <strain evidence="8">JCM 31740</strain>
    </source>
</reference>
<evidence type="ECO:0000256" key="3">
    <source>
        <dbReference type="ARBA" id="ARBA00022989"/>
    </source>
</evidence>
<dbReference type="SUPFAM" id="SSF161098">
    <property type="entry name" value="MetI-like"/>
    <property type="match status" value="1"/>
</dbReference>
<name>A0A348B5Y9_9CREN</name>
<dbReference type="Proteomes" id="UP000616143">
    <property type="component" value="Unassembled WGS sequence"/>
</dbReference>
<dbReference type="InterPro" id="IPR054947">
    <property type="entry name" value="GlcT_permease"/>
</dbReference>
<dbReference type="KEGG" id="sacd:HS1genome_1980"/>
<dbReference type="EMBL" id="AP018553">
    <property type="protein sequence ID" value="BBD73591.1"/>
    <property type="molecule type" value="Genomic_DNA"/>
</dbReference>
<dbReference type="GO" id="GO:0055085">
    <property type="term" value="P:transmembrane transport"/>
    <property type="evidence" value="ECO:0007669"/>
    <property type="project" value="InterPro"/>
</dbReference>
<evidence type="ECO:0000259" key="6">
    <source>
        <dbReference type="PROSITE" id="PS50928"/>
    </source>
</evidence>
<evidence type="ECO:0000256" key="5">
    <source>
        <dbReference type="RuleBase" id="RU363032"/>
    </source>
</evidence>
<dbReference type="PANTHER" id="PTHR43759">
    <property type="entry name" value="TREHALOSE TRANSPORT SYSTEM PERMEASE PROTEIN SUGA"/>
    <property type="match status" value="1"/>
</dbReference>
<feature type="transmembrane region" description="Helical" evidence="5">
    <location>
        <begin position="224"/>
        <end position="246"/>
    </location>
</feature>
<dbReference type="NCBIfam" id="NF040931">
    <property type="entry name" value="ABC_arch_GlcT"/>
    <property type="match status" value="1"/>
</dbReference>
<evidence type="ECO:0000256" key="2">
    <source>
        <dbReference type="ARBA" id="ARBA00022692"/>
    </source>
</evidence>
<evidence type="ECO:0000313" key="9">
    <source>
        <dbReference type="Proteomes" id="UP000276741"/>
    </source>
</evidence>
<organism evidence="7 9">
    <name type="scientific">Sulfodiicoccus acidiphilus</name>
    <dbReference type="NCBI Taxonomy" id="1670455"/>
    <lineage>
        <taxon>Archaea</taxon>
        <taxon>Thermoproteota</taxon>
        <taxon>Thermoprotei</taxon>
        <taxon>Sulfolobales</taxon>
        <taxon>Sulfolobaceae</taxon>
        <taxon>Sulfodiicoccus</taxon>
    </lineage>
</organism>
<evidence type="ECO:0000256" key="4">
    <source>
        <dbReference type="ARBA" id="ARBA00023136"/>
    </source>
</evidence>
<feature type="transmembrane region" description="Helical" evidence="5">
    <location>
        <begin position="194"/>
        <end position="217"/>
    </location>
</feature>
<feature type="transmembrane region" description="Helical" evidence="5">
    <location>
        <begin position="68"/>
        <end position="90"/>
    </location>
</feature>
<evidence type="ECO:0000256" key="1">
    <source>
        <dbReference type="ARBA" id="ARBA00004141"/>
    </source>
</evidence>
<dbReference type="InterPro" id="IPR000515">
    <property type="entry name" value="MetI-like"/>
</dbReference>
<keyword evidence="2 5" id="KW-0812">Transmembrane</keyword>
<protein>
    <submittedName>
        <fullName evidence="7">Sugar ABC transporter permease</fullName>
    </submittedName>
</protein>
<dbReference type="CDD" id="cd06261">
    <property type="entry name" value="TM_PBP2"/>
    <property type="match status" value="1"/>
</dbReference>
<sequence>MQRSSIVLVVPTFVFSAILIYLVGWNVYISFTNWSFLNPSYSLVGFNTFSELFKQQFFANSLVHSLELSVVVVAAGNALGILFAGLLYFLRSNVARSVYLSVLILPLAVSMAVNGIVWLWLYNINLGVDWVLTAIGLPRFPWLASTSTMFPSLMVVAIWAYAGIPTLFYLAGYMNIDRSVVEAARLDGAWGGKILFRILVPNSLNAFVVSTALLFLFSFRIFSLPYILAGGPTNVFLQTSVVYMYYLATTEFFARSAATSTVIVVIATAVIIPYALFAIRRWVRK</sequence>
<feature type="transmembrane region" description="Helical" evidence="5">
    <location>
        <begin position="156"/>
        <end position="174"/>
    </location>
</feature>
<reference evidence="8" key="4">
    <citation type="submission" date="2020-09" db="EMBL/GenBank/DDBJ databases">
        <authorList>
            <person name="Sun Q."/>
            <person name="Ohkuma M."/>
        </authorList>
    </citation>
    <scope>NUCLEOTIDE SEQUENCE</scope>
    <source>
        <strain evidence="8">JCM 31740</strain>
    </source>
</reference>
<feature type="transmembrane region" description="Helical" evidence="5">
    <location>
        <begin position="97"/>
        <end position="121"/>
    </location>
</feature>
<comment type="subcellular location">
    <subcellularLocation>
        <location evidence="5">Cell membrane</location>
        <topology evidence="5">Multi-pass membrane protein</topology>
    </subcellularLocation>
    <subcellularLocation>
        <location evidence="1">Membrane</location>
        <topology evidence="1">Multi-pass membrane protein</topology>
    </subcellularLocation>
</comment>
<comment type="similarity">
    <text evidence="5">Belongs to the binding-protein-dependent transport system permease family.</text>
</comment>
<evidence type="ECO:0000313" key="7">
    <source>
        <dbReference type="EMBL" id="BBD73591.1"/>
    </source>
</evidence>
<dbReference type="RefSeq" id="WP_126450844.1">
    <property type="nucleotide sequence ID" value="NZ_AP018553.1"/>
</dbReference>
<proteinExistence type="inferred from homology"/>
<reference evidence="9" key="2">
    <citation type="submission" date="2018-04" db="EMBL/GenBank/DDBJ databases">
        <title>Complete genome sequence of Sulfodiicoccus acidiphilus strain HS-1.</title>
        <authorList>
            <person name="Sakai H.D."/>
            <person name="Kurosawa N."/>
        </authorList>
    </citation>
    <scope>NUCLEOTIDE SEQUENCE [LARGE SCALE GENOMIC DNA]</scope>
    <source>
        <strain evidence="9">HS-1</strain>
    </source>
</reference>
<feature type="transmembrane region" description="Helical" evidence="5">
    <location>
        <begin position="252"/>
        <end position="279"/>
    </location>
</feature>
<reference evidence="7" key="3">
    <citation type="journal article" date="2019" name="BMC Res. Notes">
        <title>Complete genome sequence of the Sulfodiicoccus acidiphilus strain HS-1T, the first crenarchaeon that lacks polB3, isolated from an acidic hot spring in Ohwaku-dani, Hakone, Japan.</title>
        <authorList>
            <person name="Sakai H.D."/>
            <person name="Kurosawa N."/>
        </authorList>
    </citation>
    <scope>NUCLEOTIDE SEQUENCE</scope>
    <source>
        <strain evidence="7">HS-1</strain>
    </source>
</reference>
<feature type="domain" description="ABC transmembrane type-1" evidence="6">
    <location>
        <begin position="62"/>
        <end position="274"/>
    </location>
</feature>
<dbReference type="Proteomes" id="UP000276741">
    <property type="component" value="Chromosome"/>
</dbReference>
<dbReference type="AlphaFoldDB" id="A0A348B5Y9"/>
<dbReference type="GO" id="GO:0005886">
    <property type="term" value="C:plasma membrane"/>
    <property type="evidence" value="ECO:0007669"/>
    <property type="project" value="UniProtKB-SubCell"/>
</dbReference>
<dbReference type="OrthoDB" id="45815at2157"/>
<gene>
    <name evidence="8" type="ORF">GCM10007116_18510</name>
    <name evidence="7" type="ORF">HS1genome_1980</name>
</gene>
<dbReference type="GeneID" id="38667443"/>
<keyword evidence="9" id="KW-1185">Reference proteome</keyword>
<dbReference type="Pfam" id="PF00528">
    <property type="entry name" value="BPD_transp_1"/>
    <property type="match status" value="1"/>
</dbReference>
<dbReference type="PANTHER" id="PTHR43759:SF1">
    <property type="entry name" value="GLUCOSE IMPORT SYSTEM PERMEASE PROTEIN GLCT"/>
    <property type="match status" value="1"/>
</dbReference>
<keyword evidence="5" id="KW-0813">Transport</keyword>
<keyword evidence="3 5" id="KW-1133">Transmembrane helix</keyword>
<feature type="transmembrane region" description="Helical" evidence="5">
    <location>
        <begin position="7"/>
        <end position="29"/>
    </location>
</feature>